<dbReference type="VEuPathDB" id="TriTrypDB:LPMP_332020"/>
<dbReference type="KEGG" id="lpan:LPMP_332020"/>
<gene>
    <name evidence="1" type="ORF">LPMP_332020</name>
</gene>
<dbReference type="RefSeq" id="XP_010702293.1">
    <property type="nucleotide sequence ID" value="XM_010703991.1"/>
</dbReference>
<evidence type="ECO:0000313" key="1">
    <source>
        <dbReference type="EMBL" id="AIO01493.1"/>
    </source>
</evidence>
<accession>A0A088RZB1</accession>
<proteinExistence type="predicted"/>
<dbReference type="Proteomes" id="UP000063063">
    <property type="component" value="Chromosome 33"/>
</dbReference>
<dbReference type="AlphaFoldDB" id="A0A088RZB1"/>
<evidence type="ECO:0000313" key="2">
    <source>
        <dbReference type="Proteomes" id="UP000063063"/>
    </source>
</evidence>
<reference evidence="1 2" key="1">
    <citation type="journal article" date="2015" name="Sci. Rep.">
        <title>The genome of Leishmania panamensis: insights into genomics of the L. (Viannia) subgenus.</title>
        <authorList>
            <person name="Llanes A."/>
            <person name="Restrepo C.M."/>
            <person name="Vecchio G.D."/>
            <person name="Anguizola F.J."/>
            <person name="Lleonart R."/>
        </authorList>
    </citation>
    <scope>NUCLEOTIDE SEQUENCE [LARGE SCALE GENOMIC DNA]</scope>
    <source>
        <strain evidence="1 2">MHOM/PA/94/PSC-1</strain>
    </source>
</reference>
<dbReference type="EMBL" id="CP009402">
    <property type="protein sequence ID" value="AIO01493.1"/>
    <property type="molecule type" value="Genomic_DNA"/>
</dbReference>
<name>A0A088RZB1_LEIPA</name>
<sequence>MELNEPTACDATHTLTISVQAADKFSWWYLRRERRRSMEGILGGAHCALQQSREKVRSWGHSSSHFCVVCARYELVYGALQTHQLMWDRKQQL</sequence>
<protein>
    <submittedName>
        <fullName evidence="1">Uncharacterized protein</fullName>
    </submittedName>
</protein>
<organism evidence="1 2">
    <name type="scientific">Leishmania panamensis</name>
    <dbReference type="NCBI Taxonomy" id="5679"/>
    <lineage>
        <taxon>Eukaryota</taxon>
        <taxon>Discoba</taxon>
        <taxon>Euglenozoa</taxon>
        <taxon>Kinetoplastea</taxon>
        <taxon>Metakinetoplastina</taxon>
        <taxon>Trypanosomatida</taxon>
        <taxon>Trypanosomatidae</taxon>
        <taxon>Leishmaniinae</taxon>
        <taxon>Leishmania</taxon>
        <taxon>Leishmania guyanensis species complex</taxon>
    </lineage>
</organism>
<dbReference type="GeneID" id="22578355"/>
<keyword evidence="2" id="KW-1185">Reference proteome</keyword>